<dbReference type="AlphaFoldDB" id="A0A195C4D4"/>
<accession>A0A195C4D4</accession>
<feature type="compositionally biased region" description="Basic and acidic residues" evidence="1">
    <location>
        <begin position="41"/>
        <end position="50"/>
    </location>
</feature>
<name>A0A195C4D4_9HYME</name>
<feature type="compositionally biased region" description="Basic residues" evidence="1">
    <location>
        <begin position="28"/>
        <end position="40"/>
    </location>
</feature>
<evidence type="ECO:0000256" key="1">
    <source>
        <dbReference type="SAM" id="MobiDB-lite"/>
    </source>
</evidence>
<dbReference type="EMBL" id="KQ978292">
    <property type="protein sequence ID" value="KYM95475.1"/>
    <property type="molecule type" value="Genomic_DNA"/>
</dbReference>
<organism evidence="2 3">
    <name type="scientific">Cyphomyrmex costatus</name>
    <dbReference type="NCBI Taxonomy" id="456900"/>
    <lineage>
        <taxon>Eukaryota</taxon>
        <taxon>Metazoa</taxon>
        <taxon>Ecdysozoa</taxon>
        <taxon>Arthropoda</taxon>
        <taxon>Hexapoda</taxon>
        <taxon>Insecta</taxon>
        <taxon>Pterygota</taxon>
        <taxon>Neoptera</taxon>
        <taxon>Endopterygota</taxon>
        <taxon>Hymenoptera</taxon>
        <taxon>Apocrita</taxon>
        <taxon>Aculeata</taxon>
        <taxon>Formicoidea</taxon>
        <taxon>Formicidae</taxon>
        <taxon>Myrmicinae</taxon>
        <taxon>Cyphomyrmex</taxon>
    </lineage>
</organism>
<sequence length="80" mass="9211">NSRVLAGISRVISRSVTRSIQPPWSRSGWKRRIRKGWSKRRQGDEKEGRRGWNPTVYVGKTGNHESRAPARPSPYAIDRL</sequence>
<evidence type="ECO:0000313" key="2">
    <source>
        <dbReference type="EMBL" id="KYM95475.1"/>
    </source>
</evidence>
<gene>
    <name evidence="2" type="ORF">ALC62_13903</name>
</gene>
<evidence type="ECO:0000313" key="3">
    <source>
        <dbReference type="Proteomes" id="UP000078542"/>
    </source>
</evidence>
<keyword evidence="3" id="KW-1185">Reference proteome</keyword>
<dbReference type="Proteomes" id="UP000078542">
    <property type="component" value="Unassembled WGS sequence"/>
</dbReference>
<feature type="region of interest" description="Disordered" evidence="1">
    <location>
        <begin position="21"/>
        <end position="80"/>
    </location>
</feature>
<proteinExistence type="predicted"/>
<feature type="non-terminal residue" evidence="2">
    <location>
        <position position="1"/>
    </location>
</feature>
<protein>
    <submittedName>
        <fullName evidence="2">Uncharacterized protein</fullName>
    </submittedName>
</protein>
<reference evidence="2 3" key="1">
    <citation type="submission" date="2016-03" db="EMBL/GenBank/DDBJ databases">
        <title>Cyphomyrmex costatus WGS genome.</title>
        <authorList>
            <person name="Nygaard S."/>
            <person name="Hu H."/>
            <person name="Boomsma J."/>
            <person name="Zhang G."/>
        </authorList>
    </citation>
    <scope>NUCLEOTIDE SEQUENCE [LARGE SCALE GENOMIC DNA]</scope>
    <source>
        <strain evidence="2">MS0001</strain>
        <tissue evidence="2">Whole body</tissue>
    </source>
</reference>